<name>A0A139Y0X4_TOXGO</name>
<dbReference type="PANTHER" id="PTHR23198:SF6">
    <property type="entry name" value="NUCLEAR PORE COMPLEX PROTEIN NUP98-NUP96"/>
    <property type="match status" value="1"/>
</dbReference>
<dbReference type="GO" id="GO:0003723">
    <property type="term" value="F:RNA binding"/>
    <property type="evidence" value="ECO:0007669"/>
    <property type="project" value="TreeGrafter"/>
</dbReference>
<dbReference type="GO" id="GO:0034398">
    <property type="term" value="P:telomere tethering at nuclear periphery"/>
    <property type="evidence" value="ECO:0007669"/>
    <property type="project" value="TreeGrafter"/>
</dbReference>
<dbReference type="GO" id="GO:0008139">
    <property type="term" value="F:nuclear localization sequence binding"/>
    <property type="evidence" value="ECO:0007669"/>
    <property type="project" value="TreeGrafter"/>
</dbReference>
<comment type="similarity">
    <text evidence="1">Belongs to the nucleoporin GLFG family.</text>
</comment>
<dbReference type="InterPro" id="IPR025574">
    <property type="entry name" value="Nucleoporin_FG_rpt"/>
</dbReference>
<dbReference type="Pfam" id="PF13634">
    <property type="entry name" value="Nucleoporin_FG"/>
    <property type="match status" value="2"/>
</dbReference>
<sequence length="525" mass="52533">TTTATGAGGTSLFGAAQQKPATGATTGLFGGGTAPAGTAGGGGLFGNSQAAKPATGGLFGAQPAQSTGATGGLFGAQSAQNTGAAGGLFGAQPAGATAASAGAAVLPREPTVANIDRVVPGVLEKFKKIEEKMREEEKVMNELQAATRKMRESFSGFSSSLSTHQSRVSWALHHVLVLKREAQNLAPVVQRDKQLALQVEQLHQQLEQNVTAANASLARACSAGGSRDAVYVVPLQVPCPLSTPLYQQLLQEVWSVSGKLQQLEQQVKLLRLERETAARSSCSYTVDGVSLAGGYSESGVDFHSEVQMIKEVLESQREVLLATAQKALELRENTRRMQDYLERRGVKIPVFPEDQEEVAVNAMAVQATQTTGSLFGSTGPTSSPLGGIFGPLSSQTTPAAGGLFGTVAGASATPATGTGGGLFGGSAATPAGASATAGTGLFGSAQATSGGLFGAASGGAAGAAGTSRPGGGLFGGGTTTATGAGGTSLFGAAQQKPATGATTGLFGGGTAPRGQLEAGPFREFA</sequence>
<proteinExistence type="inferred from homology"/>
<dbReference type="GO" id="GO:0017056">
    <property type="term" value="F:structural constituent of nuclear pore"/>
    <property type="evidence" value="ECO:0007669"/>
    <property type="project" value="TreeGrafter"/>
</dbReference>
<protein>
    <submittedName>
        <fullName evidence="4">Nucleoporin FG repeat region protein</fullName>
    </submittedName>
</protein>
<feature type="region of interest" description="Disordered" evidence="3">
    <location>
        <begin position="500"/>
        <end position="525"/>
    </location>
</feature>
<dbReference type="GO" id="GO:0044614">
    <property type="term" value="C:nuclear pore cytoplasmic filaments"/>
    <property type="evidence" value="ECO:0007669"/>
    <property type="project" value="TreeGrafter"/>
</dbReference>
<dbReference type="GO" id="GO:0006405">
    <property type="term" value="P:RNA export from nucleus"/>
    <property type="evidence" value="ECO:0007669"/>
    <property type="project" value="TreeGrafter"/>
</dbReference>
<keyword evidence="2" id="KW-0175">Coiled coil</keyword>
<evidence type="ECO:0000313" key="5">
    <source>
        <dbReference type="Proteomes" id="UP000074247"/>
    </source>
</evidence>
<dbReference type="Proteomes" id="UP000074247">
    <property type="component" value="Unassembled WGS sequence"/>
</dbReference>
<dbReference type="VEuPathDB" id="ToxoDB:TGARI_306560"/>
<evidence type="ECO:0000256" key="1">
    <source>
        <dbReference type="ARBA" id="ARBA00008926"/>
    </source>
</evidence>
<comment type="caution">
    <text evidence="4">The sequence shown here is derived from an EMBL/GenBank/DDBJ whole genome shotgun (WGS) entry which is preliminary data.</text>
</comment>
<dbReference type="PANTHER" id="PTHR23198">
    <property type="entry name" value="NUCLEOPORIN"/>
    <property type="match status" value="1"/>
</dbReference>
<reference evidence="4 5" key="1">
    <citation type="journal article" date="2016" name="Nat. Commun.">
        <title>Local admixture of amplified and diversified secreted pathogenesis determinants shapes mosaic Toxoplasma gondii genomes.</title>
        <authorList>
            <person name="Lorenzi H."/>
            <person name="Khan A."/>
            <person name="Behnke M.S."/>
            <person name="Namasivayam S."/>
            <person name="Swapna L.S."/>
            <person name="Hadjithomas M."/>
            <person name="Karamycheva S."/>
            <person name="Pinney D."/>
            <person name="Brunk B.P."/>
            <person name="Ajioka J.W."/>
            <person name="Ajzenberg D."/>
            <person name="Boothroyd J.C."/>
            <person name="Boyle J.P."/>
            <person name="Darde M.L."/>
            <person name="Diaz-Miranda M.A."/>
            <person name="Dubey J.P."/>
            <person name="Fritz H.M."/>
            <person name="Gennari S.M."/>
            <person name="Gregory B.D."/>
            <person name="Kim K."/>
            <person name="Saeij J.P."/>
            <person name="Su C."/>
            <person name="White M.W."/>
            <person name="Zhu X.Q."/>
            <person name="Howe D.K."/>
            <person name="Rosenthal B.M."/>
            <person name="Grigg M.E."/>
            <person name="Parkinson J."/>
            <person name="Liu L."/>
            <person name="Kissinger J.C."/>
            <person name="Roos D.S."/>
            <person name="Sibley L.D."/>
        </authorList>
    </citation>
    <scope>NUCLEOTIDE SEQUENCE [LARGE SCALE GENOMIC DNA]</scope>
    <source>
        <strain evidence="4 5">ARI</strain>
    </source>
</reference>
<feature type="non-terminal residue" evidence="4">
    <location>
        <position position="1"/>
    </location>
</feature>
<dbReference type="OrthoDB" id="348809at2759"/>
<dbReference type="AlphaFoldDB" id="A0A139Y0X4"/>
<accession>A0A139Y0X4</accession>
<dbReference type="GO" id="GO:0000973">
    <property type="term" value="P:post-transcriptional tethering of RNA polymerase II gene DNA at nuclear periphery"/>
    <property type="evidence" value="ECO:0007669"/>
    <property type="project" value="TreeGrafter"/>
</dbReference>
<dbReference type="EMBL" id="AGQS02004334">
    <property type="protein sequence ID" value="KYF44663.1"/>
    <property type="molecule type" value="Genomic_DNA"/>
</dbReference>
<feature type="coiled-coil region" evidence="2">
    <location>
        <begin position="246"/>
        <end position="280"/>
    </location>
</feature>
<dbReference type="GO" id="GO:0006606">
    <property type="term" value="P:protein import into nucleus"/>
    <property type="evidence" value="ECO:0007669"/>
    <property type="project" value="TreeGrafter"/>
</dbReference>
<feature type="coiled-coil region" evidence="2">
    <location>
        <begin position="126"/>
        <end position="153"/>
    </location>
</feature>
<organism evidence="4 5">
    <name type="scientific">Toxoplasma gondii ARI</name>
    <dbReference type="NCBI Taxonomy" id="1074872"/>
    <lineage>
        <taxon>Eukaryota</taxon>
        <taxon>Sar</taxon>
        <taxon>Alveolata</taxon>
        <taxon>Apicomplexa</taxon>
        <taxon>Conoidasida</taxon>
        <taxon>Coccidia</taxon>
        <taxon>Eucoccidiorida</taxon>
        <taxon>Eimeriorina</taxon>
        <taxon>Sarcocystidae</taxon>
        <taxon>Toxoplasma</taxon>
    </lineage>
</organism>
<evidence type="ECO:0000256" key="2">
    <source>
        <dbReference type="SAM" id="Coils"/>
    </source>
</evidence>
<evidence type="ECO:0000256" key="3">
    <source>
        <dbReference type="SAM" id="MobiDB-lite"/>
    </source>
</evidence>
<evidence type="ECO:0000313" key="4">
    <source>
        <dbReference type="EMBL" id="KYF44663.1"/>
    </source>
</evidence>
<feature type="non-terminal residue" evidence="4">
    <location>
        <position position="525"/>
    </location>
</feature>
<dbReference type="InterPro" id="IPR037665">
    <property type="entry name" value="Nucleoporin_S59-like"/>
</dbReference>
<gene>
    <name evidence="4" type="ORF">TGARI_306560</name>
</gene>